<reference evidence="1 2" key="1">
    <citation type="submission" date="2021-07" db="EMBL/GenBank/DDBJ databases">
        <title>Complete genome sequence of nontuberculous Mycobacterium sp. TY59.</title>
        <authorList>
            <person name="Fukushima K."/>
        </authorList>
    </citation>
    <scope>NUCLEOTIDE SEQUENCE [LARGE SCALE GENOMIC DNA]</scope>
    <source>
        <strain evidence="1 2">TY59</strain>
    </source>
</reference>
<evidence type="ECO:0000313" key="2">
    <source>
        <dbReference type="Proteomes" id="UP000826012"/>
    </source>
</evidence>
<sequence>MAGVPQEERAQIDAVERRLVQKYAELPHDHVAAVVQHVYAGFNKSKLRDYVPLLVERRAREELARSTAVAEVPTPAVTGSETVAVRDQRTDWRPATWTWLGARFAAQYLFRGANEG</sequence>
<name>A0ABM7SP00_9MYCO</name>
<gene>
    <name evidence="1" type="ORF">MTY59_29130</name>
</gene>
<dbReference type="EMBL" id="AP024828">
    <property type="protein sequence ID" value="BCZ23058.1"/>
    <property type="molecule type" value="Genomic_DNA"/>
</dbReference>
<proteinExistence type="predicted"/>
<dbReference type="Gene3D" id="1.10.8.1060">
    <property type="entry name" value="Corynebacterium glutamicum thioredoxin-dependent arsenate reductase, N-terminal domain"/>
    <property type="match status" value="1"/>
</dbReference>
<protein>
    <submittedName>
        <fullName evidence="1">Uncharacterized protein</fullName>
    </submittedName>
</protein>
<organism evidence="1 2">
    <name type="scientific">Mycobacterium senriense</name>
    <dbReference type="NCBI Taxonomy" id="2775496"/>
    <lineage>
        <taxon>Bacteria</taxon>
        <taxon>Bacillati</taxon>
        <taxon>Actinomycetota</taxon>
        <taxon>Actinomycetes</taxon>
        <taxon>Mycobacteriales</taxon>
        <taxon>Mycobacteriaceae</taxon>
        <taxon>Mycobacterium</taxon>
        <taxon>Mycobacterium avium complex (MAC)</taxon>
    </lineage>
</organism>
<evidence type="ECO:0000313" key="1">
    <source>
        <dbReference type="EMBL" id="BCZ23058.1"/>
    </source>
</evidence>
<dbReference type="Proteomes" id="UP000826012">
    <property type="component" value="Chromosome"/>
</dbReference>
<keyword evidence="2" id="KW-1185">Reference proteome</keyword>
<dbReference type="NCBIfam" id="NF046112">
    <property type="entry name" value="MSMEG_6209_Nter"/>
    <property type="match status" value="1"/>
</dbReference>
<accession>A0ABM7SP00</accession>